<feature type="compositionally biased region" description="Pro residues" evidence="1">
    <location>
        <begin position="1"/>
        <end position="11"/>
    </location>
</feature>
<dbReference type="InterPro" id="IPR029071">
    <property type="entry name" value="Ubiquitin-like_domsf"/>
</dbReference>
<proteinExistence type="predicted"/>
<gene>
    <name evidence="3" type="ORF">CCMP2556_LOCUS16431</name>
</gene>
<dbReference type="PROSITE" id="PS50053">
    <property type="entry name" value="UBIQUITIN_2"/>
    <property type="match status" value="1"/>
</dbReference>
<evidence type="ECO:0000259" key="2">
    <source>
        <dbReference type="PROSITE" id="PS50053"/>
    </source>
</evidence>
<dbReference type="InterPro" id="IPR000626">
    <property type="entry name" value="Ubiquitin-like_dom"/>
</dbReference>
<protein>
    <recommendedName>
        <fullName evidence="2">Ubiquitin-like domain-containing protein</fullName>
    </recommendedName>
</protein>
<evidence type="ECO:0000256" key="1">
    <source>
        <dbReference type="SAM" id="MobiDB-lite"/>
    </source>
</evidence>
<feature type="region of interest" description="Disordered" evidence="1">
    <location>
        <begin position="1630"/>
        <end position="1663"/>
    </location>
</feature>
<feature type="domain" description="Ubiquitin-like" evidence="2">
    <location>
        <begin position="960"/>
        <end position="1036"/>
    </location>
</feature>
<comment type="caution">
    <text evidence="3">The sequence shown here is derived from an EMBL/GenBank/DDBJ whole genome shotgun (WGS) entry which is preliminary data.</text>
</comment>
<dbReference type="Gene3D" id="1.20.920.20">
    <property type="match status" value="1"/>
</dbReference>
<evidence type="ECO:0000313" key="4">
    <source>
        <dbReference type="Proteomes" id="UP001642484"/>
    </source>
</evidence>
<feature type="compositionally biased region" description="Polar residues" evidence="1">
    <location>
        <begin position="1228"/>
        <end position="1250"/>
    </location>
</feature>
<dbReference type="EMBL" id="CAXAMN010008780">
    <property type="protein sequence ID" value="CAK9026582.1"/>
    <property type="molecule type" value="Genomic_DNA"/>
</dbReference>
<organism evidence="3 4">
    <name type="scientific">Durusdinium trenchii</name>
    <dbReference type="NCBI Taxonomy" id="1381693"/>
    <lineage>
        <taxon>Eukaryota</taxon>
        <taxon>Sar</taxon>
        <taxon>Alveolata</taxon>
        <taxon>Dinophyceae</taxon>
        <taxon>Suessiales</taxon>
        <taxon>Symbiodiniaceae</taxon>
        <taxon>Durusdinium</taxon>
    </lineage>
</organism>
<feature type="region of interest" description="Disordered" evidence="1">
    <location>
        <begin position="1228"/>
        <end position="1285"/>
    </location>
</feature>
<sequence length="1691" mass="189311">MAERPAVPPVLPRLSKDVFTTAPPWPQSARVKERGPLPGLDSSHGSVWEAKTAPGSPLRGRETTCSLGARTERRKGSNSPSSPRETMAVWENNEEEFSEALKSVRLWWKPVEAAIRSRRADLLQGALKEAHGESYLRTVYAVRRSSSLDPAHRHSVEMEMAARLVKARAILGKWQAGVEEIKKAHRARDVAGLAQALSRFQHSADDAEVSGARHDLERWRRLAEELPKFLKEAIERRDVPKLREAIIDMSRDGPTNIEGAEEAKKMIKRYQIRARALDHAVGERKINSIQAALSTWDFSRDDIHAVKARQAIARRDQQKQKLHDAVHKRDGPRLNQVVNDWEFDRNDEDFQDALQALSRYEKMVMDVGRMMGPPMDIVALAQVLETWEWSQDDPVRLATQKRIMEHENAARNALDAKDGWKLQRIWQFDTTVKPKAKGAPSALHQQMAGIRWKATVAKNRYREATSCLRDAIHHAVEESEYMRTEAFAEVDVPEGEDAVQAPHPSVLMSLARFAFTGMPPKEHDLNTLVENWPFSSDDPTVRLASHWLRSRFLLKKTYVRYLDIALHGGHTQSITKAYAQAAAAAVPPRIYHKFVQLPEGVVRAKEEALMREAIMQAVGAMCLGVEPDQLIMASGFAKELADKARLVRQAASAVEAGRIPTLRAASRPPRVVHAVVETLCHCVAGIQPTVRDPPRDTGWRTCQRMLNNQKALIENLVALPDWIQSGRTEPIRRAKEHWQKVQRELGRRHEFSIEVVRRFSILAAQFLNFLQQLFDFYDLTNQSSVAPDKRKGAHEMVRDADALRLVELQAIFSRMKEEASQSEEFAHQPLWYYVLKQGKHALSSHQLFSTAWAIVGGDDEVVEDCVACAQRQLTEALALTTVSNAALGSICRGLKPPSRDYVAMIEPRRSSKFLTMGASHVDRYSDSPSTPKASGNVHVASKKIEASRAFKHSNVLLREVDVMIIRITGEEVGYLHMPISSTVKDVQERLQVMEQVPAERQVLLLDNKEVPAHTAVKNLRKDRESIVYFTLLYRSDALVHRIEASMLKVAQCIPADYELTSLLGGKLSDPAVCLIYGTSGFDSTVARPGDGARRQGQRRTAIALQLSQLNQAQALSSLDDGPMSQRAFSPGSPRRQSLQIVMLDLMRTMIEILRAHSWGTPRNGSYAVQVDTPWQMQVVCEILELSSSLLRKPLVPQANLCVSMRLLEELEEAGLPATYQPEFGIRRMTNQGSVPHTPHTPHTASSATDRSVTDRSFTDRSVTDRDTLSSRQTMSEKDTSPHRREADYQRGLVAVAAFVRSVQDFYNEFFPVRSLAAANMSFLLQAEKAFKESGKVLKISFGLENMCEVPPNCTTLDDVLEATQTACDQLVALAEKGIAIVNPHVEYVRCAIDSAGLAMLSSPPPADPVQRLHWAEVIMSMQLSPLPIFDQTLRRIARCIDQDELAEIANKPEPPEEQVIHGVFRCCHSAADPSRTCYMAALAWVVDPECNCDRRWSQSRQLLQDGEGFAEELGSWSSMQADALRLSRAKNLLMEVWTWVSSGCSGSLALQSLFCWLILAVSIVPLAEQANRLKPVHSTVKSGLQRVGLAAPQNRASTGAKAWTSALFLLDGTAEAWWWLRGIRSFEQAPRPWTDSEDGGVGVAQSTQPEDVWQQGEDPFDGNDLTAAALEFDRELDKEMDDVLRDDGYQL</sequence>
<dbReference type="CDD" id="cd17039">
    <property type="entry name" value="Ubl_ubiquitin_like"/>
    <property type="match status" value="1"/>
</dbReference>
<feature type="compositionally biased region" description="Basic and acidic residues" evidence="1">
    <location>
        <begin position="1251"/>
        <end position="1285"/>
    </location>
</feature>
<keyword evidence="4" id="KW-1185">Reference proteome</keyword>
<dbReference type="SUPFAM" id="SSF54236">
    <property type="entry name" value="Ubiquitin-like"/>
    <property type="match status" value="1"/>
</dbReference>
<name>A0ABP0KIZ1_9DINO</name>
<reference evidence="3 4" key="1">
    <citation type="submission" date="2024-02" db="EMBL/GenBank/DDBJ databases">
        <authorList>
            <person name="Chen Y."/>
            <person name="Shah S."/>
            <person name="Dougan E. K."/>
            <person name="Thang M."/>
            <person name="Chan C."/>
        </authorList>
    </citation>
    <scope>NUCLEOTIDE SEQUENCE [LARGE SCALE GENOMIC DNA]</scope>
</reference>
<evidence type="ECO:0000313" key="3">
    <source>
        <dbReference type="EMBL" id="CAK9026582.1"/>
    </source>
</evidence>
<accession>A0ABP0KIZ1</accession>
<feature type="region of interest" description="Disordered" evidence="1">
    <location>
        <begin position="1"/>
        <end position="87"/>
    </location>
</feature>
<dbReference type="Proteomes" id="UP001642484">
    <property type="component" value="Unassembled WGS sequence"/>
</dbReference>